<dbReference type="AlphaFoldDB" id="A0A382IFQ9"/>
<name>A0A382IFQ9_9ZZZZ</name>
<evidence type="ECO:0000313" key="2">
    <source>
        <dbReference type="EMBL" id="SVB98185.1"/>
    </source>
</evidence>
<protein>
    <submittedName>
        <fullName evidence="2">Uncharacterized protein</fullName>
    </submittedName>
</protein>
<feature type="region of interest" description="Disordered" evidence="1">
    <location>
        <begin position="83"/>
        <end position="105"/>
    </location>
</feature>
<proteinExistence type="predicted"/>
<reference evidence="2" key="1">
    <citation type="submission" date="2018-05" db="EMBL/GenBank/DDBJ databases">
        <authorList>
            <person name="Lanie J.A."/>
            <person name="Ng W.-L."/>
            <person name="Kazmierczak K.M."/>
            <person name="Andrzejewski T.M."/>
            <person name="Davidsen T.M."/>
            <person name="Wayne K.J."/>
            <person name="Tettelin H."/>
            <person name="Glass J.I."/>
            <person name="Rusch D."/>
            <person name="Podicherti R."/>
            <person name="Tsui H.-C.T."/>
            <person name="Winkler M.E."/>
        </authorList>
    </citation>
    <scope>NUCLEOTIDE SEQUENCE</scope>
</reference>
<dbReference type="EMBL" id="UINC01066969">
    <property type="protein sequence ID" value="SVB98185.1"/>
    <property type="molecule type" value="Genomic_DNA"/>
</dbReference>
<accession>A0A382IFQ9</accession>
<evidence type="ECO:0000256" key="1">
    <source>
        <dbReference type="SAM" id="MobiDB-lite"/>
    </source>
</evidence>
<feature type="compositionally biased region" description="Low complexity" evidence="1">
    <location>
        <begin position="86"/>
        <end position="96"/>
    </location>
</feature>
<gene>
    <name evidence="2" type="ORF">METZ01_LOCUS251039</name>
</gene>
<organism evidence="2">
    <name type="scientific">marine metagenome</name>
    <dbReference type="NCBI Taxonomy" id="408172"/>
    <lineage>
        <taxon>unclassified sequences</taxon>
        <taxon>metagenomes</taxon>
        <taxon>ecological metagenomes</taxon>
    </lineage>
</organism>
<sequence length="142" mass="15404">MGDRFYNEMLDRIGTCPGYRGTTRRRRMAWDDAKKAEAVDLYSSQEPTPETSMEIVKDVADSLGESPNGVRMILTRAGVYVKKAPTSSSSNSTGGSRVSKADAQSALSDAIQDAGQEIDQGIIDRLTGKAAVYFTNIITTMN</sequence>